<keyword evidence="6" id="KW-0677">Repeat</keyword>
<evidence type="ECO:0000313" key="22">
    <source>
        <dbReference type="EMBL" id="KAK3330412.1"/>
    </source>
</evidence>
<comment type="subcellular location">
    <subcellularLocation>
        <location evidence="1">Golgi apparatus</location>
        <location evidence="1">trans-Golgi network membrane</location>
        <topology evidence="1">Multi-pass membrane protein</topology>
    </subcellularLocation>
    <subcellularLocation>
        <location evidence="2">Prevacuolar compartment membrane</location>
        <topology evidence="2">Multi-pass membrane protein</topology>
    </subcellularLocation>
</comment>
<dbReference type="GO" id="GO:0006623">
    <property type="term" value="P:protein targeting to vacuole"/>
    <property type="evidence" value="ECO:0007669"/>
    <property type="project" value="TreeGrafter"/>
</dbReference>
<evidence type="ECO:0000259" key="21">
    <source>
        <dbReference type="SMART" id="SM00602"/>
    </source>
</evidence>
<feature type="transmembrane region" description="Helical" evidence="19">
    <location>
        <begin position="1380"/>
        <end position="1401"/>
    </location>
</feature>
<dbReference type="EMBL" id="JAUEDM010000001">
    <property type="protein sequence ID" value="KAK3330412.1"/>
    <property type="molecule type" value="Genomic_DNA"/>
</dbReference>
<dbReference type="FunFam" id="3.30.60.270:FF:000005">
    <property type="entry name" value="Sortilin"/>
    <property type="match status" value="2"/>
</dbReference>
<evidence type="ECO:0000256" key="9">
    <source>
        <dbReference type="ARBA" id="ARBA00023034"/>
    </source>
</evidence>
<evidence type="ECO:0000256" key="19">
    <source>
        <dbReference type="SAM" id="Phobius"/>
    </source>
</evidence>
<dbReference type="InterPro" id="IPR050310">
    <property type="entry name" value="VPS10-sortilin"/>
</dbReference>
<dbReference type="InterPro" id="IPR015943">
    <property type="entry name" value="WD40/YVTN_repeat-like_dom_sf"/>
</dbReference>
<keyword evidence="7" id="KW-0653">Protein transport</keyword>
<dbReference type="SMART" id="SM00602">
    <property type="entry name" value="VPS10"/>
    <property type="match status" value="2"/>
</dbReference>
<keyword evidence="4" id="KW-0813">Transport</keyword>
<evidence type="ECO:0000313" key="23">
    <source>
        <dbReference type="Proteomes" id="UP001283341"/>
    </source>
</evidence>
<evidence type="ECO:0000256" key="18">
    <source>
        <dbReference type="ARBA" id="ARBA00032910"/>
    </source>
</evidence>
<accession>A0AAE0ISM1</accession>
<dbReference type="GO" id="GO:0005829">
    <property type="term" value="C:cytosol"/>
    <property type="evidence" value="ECO:0007669"/>
    <property type="project" value="GOC"/>
</dbReference>
<keyword evidence="11" id="KW-0675">Receptor</keyword>
<dbReference type="Proteomes" id="UP001283341">
    <property type="component" value="Unassembled WGS sequence"/>
</dbReference>
<dbReference type="PANTHER" id="PTHR12106">
    <property type="entry name" value="SORTILIN RELATED"/>
    <property type="match status" value="1"/>
</dbReference>
<keyword evidence="12" id="KW-0325">Glycoprotein</keyword>
<dbReference type="Gene3D" id="2.10.70.80">
    <property type="match status" value="2"/>
</dbReference>
<protein>
    <recommendedName>
        <fullName evidence="3">Vacuolar protein sorting/targeting protein 10</fullName>
    </recommendedName>
    <alternativeName>
        <fullName evidence="15">Carboxypeptidase Y receptor</fullName>
    </alternativeName>
    <alternativeName>
        <fullName evidence="14 16">Sortilin VPS10</fullName>
    </alternativeName>
    <alternativeName>
        <fullName evidence="17 18">Vacuolar carboxypeptidase Sorting receptor VPS10</fullName>
    </alternativeName>
</protein>
<evidence type="ECO:0000256" key="3">
    <source>
        <dbReference type="ARBA" id="ARBA00015369"/>
    </source>
</evidence>
<dbReference type="Pfam" id="PF15902">
    <property type="entry name" value="Sortilin-Vps10"/>
    <property type="match status" value="2"/>
</dbReference>
<feature type="signal peptide" evidence="20">
    <location>
        <begin position="1"/>
        <end position="24"/>
    </location>
</feature>
<dbReference type="SUPFAM" id="SSF110296">
    <property type="entry name" value="Oligoxyloglucan reducing end-specific cellobiohydrolase"/>
    <property type="match status" value="2"/>
</dbReference>
<evidence type="ECO:0000256" key="12">
    <source>
        <dbReference type="ARBA" id="ARBA00023180"/>
    </source>
</evidence>
<sequence>MRARGALQAAVLLASALWATPLSAKTDHPTISVTAFDNIPRNLNYFRDSDTILFQDIRENNVYRSDDGGAKWKQVDGVRDGDAYELWMHEFDNERAYIITEGTKHYRTTDRGKSWTVFETDAVISMWRPDVLQFHADDPDRIIFNGLQCSSLIDCHEVAMYTTDGFKTPAKRLRIDTDGCWWAKSSDLFTTGDKDLDKNRILCISMDAFSTRRQDQRLLISDDYFKTSGSDIQEFEPNLDTNKPVQGVVNVAVVKKYILVATTSINTDEMALFVTDDTKKWHRAVFPTAHDSHDHRIMEEAYTVLESTNYSIQIDVMTTRPSNPMGVLLTSNSNGTFFTENIEHTNRNQDGHVDFEKIAGIQGIFLVNTVDNWKDVEKNPNTKKKKVTEITFDDGRTFEPVTADGKRIHLHSVTELSNLGRVYSSPAPGLVMAVGNTGDYLEDYADGSLYVSDDAGLTWTKALDGPHKYEFGDQGSVLMTIKDSIKENIDEFSYSLDHGKTWTQEPLPGGLKIRPYILTTTPDSTSLKFLLIGKTDKESESWKIIAVDFDGLHEATCKDSDMEEWSARIDKDGKPTCLMGHTQSYRRRKKTAECFLKQEFKHAMVETTDCDCTDLDYECDYNFVKEDGKCVSRGPIAPPEGACRDGDPESTFLGTSGYRKIPGNTCKLTSETEEKYKEQRRKCSDIVGAPSAPATGVVKQTRTSFGKWTSLERHYLELGGSSSGNEETIIMRPESRSEGGSVWISHDHGKKWKEIDELKDDIKKGKLLGIMPNPYFKDMIFFIMKDKRIKYTADRGHRFHTFDVPTNMPKDPTGYPLKFHPDRKNWLLWEGQMCKDEECYTKVSWSKDRGDEWHSGPHYIEHCEFTGSSAYKYPNREEEQILCVKHKLEDEKSPRVLVSTNDWFDHEKIREENVRDFATMSEFIVVATEDKAKETLRAHASLDGTTFAETHFPSGFKVDHQRGYTVLESSTHAVNLFVVTDVGGEGECEFGTIIKSNSNGTSYVLSAKNVNCNEAYFVDFEKMQGLEGVVLVNVVANPTEKGAKKLQSKISHNDGAAWAYLPPPPKDDDFGKFPCHSEGSESCALHLHGYTERRDRTKTFSTETAVGILFGWGNVGATLEEAGKADTFMSTDAGITWQRIKKGRWVWAIGDQGSVIVLVEASPSAKATNVVQYTLDYGATWKEYEFSKEKVEVWDITTLRSGNSRNFLLWGQDDDGLFSMNLDFSGFSDHICKSDDNPSKSDYIIFSPQHPKQPDGCLFGHKAEYLRKKPGKECYNDFKMQLLYTELNCSCTRQDFECDFNYELDGHDQCKLVEGLSPQDPKIWCSEHKDAVEWFEPTGYRRVPLTTCVGGLALDQQGAESHPCDNHEDEYNRKHGTSGVAIFFAVVIPIAAAAAVGWYVWRNWSGKFGQIRLGEQGQSAFDSDQPWVKYPVIVLSAVVAVISAMPVLAAGLWRTAKGVAERWGLGGSGGRGSWTRLGGGGGAQRFTTRDSFARGRGDYAVVDEDEGELLGEDSDEEV</sequence>
<evidence type="ECO:0000256" key="15">
    <source>
        <dbReference type="ARBA" id="ARBA00031354"/>
    </source>
</evidence>
<evidence type="ECO:0000256" key="20">
    <source>
        <dbReference type="SAM" id="SignalP"/>
    </source>
</evidence>
<dbReference type="PANTHER" id="PTHR12106:SF27">
    <property type="entry name" value="SORTILIN-RELATED RECEPTOR"/>
    <property type="match status" value="1"/>
</dbReference>
<dbReference type="GO" id="GO:0006895">
    <property type="term" value="P:Golgi to endosome transport"/>
    <property type="evidence" value="ECO:0007669"/>
    <property type="project" value="TreeGrafter"/>
</dbReference>
<evidence type="ECO:0000256" key="16">
    <source>
        <dbReference type="ARBA" id="ARBA00031902"/>
    </source>
</evidence>
<dbReference type="Gene3D" id="3.30.60.270">
    <property type="match status" value="2"/>
</dbReference>
<evidence type="ECO:0000256" key="2">
    <source>
        <dbReference type="ARBA" id="ARBA00004488"/>
    </source>
</evidence>
<evidence type="ECO:0000256" key="8">
    <source>
        <dbReference type="ARBA" id="ARBA00022989"/>
    </source>
</evidence>
<evidence type="ECO:0000256" key="10">
    <source>
        <dbReference type="ARBA" id="ARBA00023136"/>
    </source>
</evidence>
<comment type="function">
    <text evidence="13">Functions as a sorting receptor in the Golgi compartment required for the intracellular sorting and delivery of soluble vacuolar proteins, like carboxypeptidase Y (CPY) and proteinase A. Executes multiple rounds of sorting by cycling between the late Golgi and a prevacuolar endosome-like compartment.</text>
</comment>
<feature type="domain" description="VPS10" evidence="21">
    <location>
        <begin position="51"/>
        <end position="685"/>
    </location>
</feature>
<keyword evidence="10 19" id="KW-0472">Membrane</keyword>
<evidence type="ECO:0000256" key="6">
    <source>
        <dbReference type="ARBA" id="ARBA00022737"/>
    </source>
</evidence>
<feature type="chain" id="PRO_5042253728" description="Vacuolar protein sorting/targeting protein 10" evidence="20">
    <location>
        <begin position="25"/>
        <end position="1518"/>
    </location>
</feature>
<keyword evidence="5 19" id="KW-0812">Transmembrane</keyword>
<dbReference type="InterPro" id="IPR006581">
    <property type="entry name" value="VPS10"/>
</dbReference>
<dbReference type="Gene3D" id="2.120.10.10">
    <property type="match status" value="1"/>
</dbReference>
<evidence type="ECO:0000256" key="1">
    <source>
        <dbReference type="ARBA" id="ARBA00004166"/>
    </source>
</evidence>
<evidence type="ECO:0000256" key="11">
    <source>
        <dbReference type="ARBA" id="ARBA00023170"/>
    </source>
</evidence>
<reference evidence="22" key="1">
    <citation type="journal article" date="2023" name="Mol. Phylogenet. Evol.">
        <title>Genome-scale phylogeny and comparative genomics of the fungal order Sordariales.</title>
        <authorList>
            <person name="Hensen N."/>
            <person name="Bonometti L."/>
            <person name="Westerberg I."/>
            <person name="Brannstrom I.O."/>
            <person name="Guillou S."/>
            <person name="Cros-Aarteil S."/>
            <person name="Calhoun S."/>
            <person name="Haridas S."/>
            <person name="Kuo A."/>
            <person name="Mondo S."/>
            <person name="Pangilinan J."/>
            <person name="Riley R."/>
            <person name="LaButti K."/>
            <person name="Andreopoulos B."/>
            <person name="Lipzen A."/>
            <person name="Chen C."/>
            <person name="Yan M."/>
            <person name="Daum C."/>
            <person name="Ng V."/>
            <person name="Clum A."/>
            <person name="Steindorff A."/>
            <person name="Ohm R.A."/>
            <person name="Martin F."/>
            <person name="Silar P."/>
            <person name="Natvig D.O."/>
            <person name="Lalanne C."/>
            <person name="Gautier V."/>
            <person name="Ament-Velasquez S.L."/>
            <person name="Kruys A."/>
            <person name="Hutchinson M.I."/>
            <person name="Powell A.J."/>
            <person name="Barry K."/>
            <person name="Miller A.N."/>
            <person name="Grigoriev I.V."/>
            <person name="Debuchy R."/>
            <person name="Gladieux P."/>
            <person name="Hiltunen Thoren M."/>
            <person name="Johannesson H."/>
        </authorList>
    </citation>
    <scope>NUCLEOTIDE SEQUENCE</scope>
    <source>
        <strain evidence="22">CBS 118394</strain>
    </source>
</reference>
<gene>
    <name evidence="22" type="ORF">B0H66DRAFT_597950</name>
</gene>
<dbReference type="GO" id="GO:0006896">
    <property type="term" value="P:Golgi to vacuole transport"/>
    <property type="evidence" value="ECO:0007669"/>
    <property type="project" value="TreeGrafter"/>
</dbReference>
<evidence type="ECO:0000256" key="17">
    <source>
        <dbReference type="ARBA" id="ARBA00032705"/>
    </source>
</evidence>
<organism evidence="22 23">
    <name type="scientific">Apodospora peruviana</name>
    <dbReference type="NCBI Taxonomy" id="516989"/>
    <lineage>
        <taxon>Eukaryota</taxon>
        <taxon>Fungi</taxon>
        <taxon>Dikarya</taxon>
        <taxon>Ascomycota</taxon>
        <taxon>Pezizomycotina</taxon>
        <taxon>Sordariomycetes</taxon>
        <taxon>Sordariomycetidae</taxon>
        <taxon>Sordariales</taxon>
        <taxon>Lasiosphaeriaceae</taxon>
        <taxon>Apodospora</taxon>
    </lineage>
</organism>
<dbReference type="InterPro" id="IPR031778">
    <property type="entry name" value="Sortilin_N"/>
</dbReference>
<dbReference type="GO" id="GO:0016020">
    <property type="term" value="C:membrane"/>
    <property type="evidence" value="ECO:0007669"/>
    <property type="project" value="InterPro"/>
</dbReference>
<name>A0AAE0ISM1_9PEZI</name>
<proteinExistence type="predicted"/>
<dbReference type="Gene3D" id="2.130.10.10">
    <property type="entry name" value="YVTN repeat-like/Quinoprotein amine dehydrogenase"/>
    <property type="match status" value="1"/>
</dbReference>
<feature type="transmembrane region" description="Helical" evidence="19">
    <location>
        <begin position="1432"/>
        <end position="1453"/>
    </location>
</feature>
<evidence type="ECO:0000256" key="14">
    <source>
        <dbReference type="ARBA" id="ARBA00031250"/>
    </source>
</evidence>
<evidence type="ECO:0000256" key="4">
    <source>
        <dbReference type="ARBA" id="ARBA00022448"/>
    </source>
</evidence>
<keyword evidence="8 19" id="KW-1133">Transmembrane helix</keyword>
<reference evidence="22" key="2">
    <citation type="submission" date="2023-06" db="EMBL/GenBank/DDBJ databases">
        <authorList>
            <consortium name="Lawrence Berkeley National Laboratory"/>
            <person name="Haridas S."/>
            <person name="Hensen N."/>
            <person name="Bonometti L."/>
            <person name="Westerberg I."/>
            <person name="Brannstrom I.O."/>
            <person name="Guillou S."/>
            <person name="Cros-Aarteil S."/>
            <person name="Calhoun S."/>
            <person name="Kuo A."/>
            <person name="Mondo S."/>
            <person name="Pangilinan J."/>
            <person name="Riley R."/>
            <person name="Labutti K."/>
            <person name="Andreopoulos B."/>
            <person name="Lipzen A."/>
            <person name="Chen C."/>
            <person name="Yanf M."/>
            <person name="Daum C."/>
            <person name="Ng V."/>
            <person name="Clum A."/>
            <person name="Steindorff A."/>
            <person name="Ohm R."/>
            <person name="Martin F."/>
            <person name="Silar P."/>
            <person name="Natvig D."/>
            <person name="Lalanne C."/>
            <person name="Gautier V."/>
            <person name="Ament-Velasquez S.L."/>
            <person name="Kruys A."/>
            <person name="Hutchinson M.I."/>
            <person name="Powell A.J."/>
            <person name="Barry K."/>
            <person name="Miller A.N."/>
            <person name="Grigoriev I.V."/>
            <person name="Debuchy R."/>
            <person name="Gladieux P."/>
            <person name="Thoren M.H."/>
            <person name="Johannesson H."/>
        </authorList>
    </citation>
    <scope>NUCLEOTIDE SEQUENCE</scope>
    <source>
        <strain evidence="22">CBS 118394</strain>
    </source>
</reference>
<keyword evidence="9" id="KW-0333">Golgi apparatus</keyword>
<evidence type="ECO:0000256" key="13">
    <source>
        <dbReference type="ARBA" id="ARBA00025569"/>
    </source>
</evidence>
<evidence type="ECO:0000256" key="5">
    <source>
        <dbReference type="ARBA" id="ARBA00022692"/>
    </source>
</evidence>
<dbReference type="Pfam" id="PF15901">
    <property type="entry name" value="Sortilin_C"/>
    <property type="match status" value="2"/>
</dbReference>
<comment type="caution">
    <text evidence="22">The sequence shown here is derived from an EMBL/GenBank/DDBJ whole genome shotgun (WGS) entry which is preliminary data.</text>
</comment>
<feature type="domain" description="VPS10" evidence="21">
    <location>
        <begin position="727"/>
        <end position="1369"/>
    </location>
</feature>
<dbReference type="GO" id="GO:0005794">
    <property type="term" value="C:Golgi apparatus"/>
    <property type="evidence" value="ECO:0007669"/>
    <property type="project" value="UniProtKB-SubCell"/>
</dbReference>
<keyword evidence="20" id="KW-0732">Signal</keyword>
<dbReference type="InterPro" id="IPR031777">
    <property type="entry name" value="Sortilin_C"/>
</dbReference>
<evidence type="ECO:0000256" key="7">
    <source>
        <dbReference type="ARBA" id="ARBA00022927"/>
    </source>
</evidence>
<keyword evidence="23" id="KW-1185">Reference proteome</keyword>
<dbReference type="CDD" id="cd15482">
    <property type="entry name" value="Sialidase_non-viral"/>
    <property type="match status" value="1"/>
</dbReference>